<keyword evidence="1" id="KW-0808">Transferase</keyword>
<proteinExistence type="predicted"/>
<dbReference type="Proteomes" id="UP000011776">
    <property type="component" value="Unassembled WGS sequence"/>
</dbReference>
<dbReference type="BioCyc" id="LINT1001599:G11K9-4083-MONOMER"/>
<dbReference type="Pfam" id="PF00132">
    <property type="entry name" value="Hexapep"/>
    <property type="match status" value="1"/>
</dbReference>
<sequence>MFDKLVKINCYSKSRILKKVAGNLLEKLYCCEINCTEIDRRVLFAHHARGSTIVASKICENVVIYQNVTIGSNLRYNKITNEWENVGNPIIARNVIVSDGAKILGPVIIGENSVVAAGAIITKDIPPDSVAYGVNQFRPKDKNYDLVFNLNMINFERIIEANNKLIKKFNENKNQYKIKTTCN</sequence>
<reference evidence="1 2" key="1">
    <citation type="submission" date="2013-02" db="EMBL/GenBank/DDBJ databases">
        <authorList>
            <person name="Harkins D.M."/>
            <person name="Durkin A.S."/>
            <person name="Brinkac L.M."/>
            <person name="Haft D.H."/>
            <person name="Selengut J.D."/>
            <person name="Sanka R."/>
            <person name="DePew J."/>
            <person name="Purushe J."/>
            <person name="Tulsiani S.M."/>
            <person name="Graham G.C."/>
            <person name="Burns M.-A."/>
            <person name="Dohnt M.F."/>
            <person name="Smythe L.D."/>
            <person name="McKay D.B."/>
            <person name="Craig S.B."/>
            <person name="Vinetz J.M."/>
            <person name="Sutton G.G."/>
            <person name="Nierman W.C."/>
            <person name="Fouts D.E."/>
        </authorList>
    </citation>
    <scope>NUCLEOTIDE SEQUENCE [LARGE SCALE GENOMIC DNA]</scope>
    <source>
        <strain evidence="1 2">LT2186</strain>
    </source>
</reference>
<dbReference type="AlphaFoldDB" id="M3HKM6"/>
<accession>M3HKM6</accession>
<dbReference type="Gene3D" id="2.160.10.10">
    <property type="entry name" value="Hexapeptide repeat proteins"/>
    <property type="match status" value="1"/>
</dbReference>
<dbReference type="SUPFAM" id="SSF51161">
    <property type="entry name" value="Trimeric LpxA-like enzymes"/>
    <property type="match status" value="1"/>
</dbReference>
<comment type="caution">
    <text evidence="1">The sequence shown here is derived from an EMBL/GenBank/DDBJ whole genome shotgun (WGS) entry which is preliminary data.</text>
</comment>
<name>M3HKM6_LEPIR</name>
<dbReference type="InterPro" id="IPR001451">
    <property type="entry name" value="Hexapep"/>
</dbReference>
<dbReference type="PANTHER" id="PTHR42811">
    <property type="entry name" value="SERINE ACETYLTRANSFERASE"/>
    <property type="match status" value="1"/>
</dbReference>
<evidence type="ECO:0000313" key="1">
    <source>
        <dbReference type="EMBL" id="EMG13160.1"/>
    </source>
</evidence>
<dbReference type="GO" id="GO:0016740">
    <property type="term" value="F:transferase activity"/>
    <property type="evidence" value="ECO:0007669"/>
    <property type="project" value="UniProtKB-KW"/>
</dbReference>
<dbReference type="EMBL" id="AFME02000032">
    <property type="protein sequence ID" value="EMG13160.1"/>
    <property type="molecule type" value="Genomic_DNA"/>
</dbReference>
<evidence type="ECO:0000313" key="2">
    <source>
        <dbReference type="Proteomes" id="UP000011776"/>
    </source>
</evidence>
<protein>
    <submittedName>
        <fullName evidence="1">Transferase hexapeptide repeat protein</fullName>
    </submittedName>
</protein>
<organism evidence="1 2">
    <name type="scientific">Leptospira interrogans serovar Grippotyphosa str. LT2186</name>
    <dbReference type="NCBI Taxonomy" id="1001599"/>
    <lineage>
        <taxon>Bacteria</taxon>
        <taxon>Pseudomonadati</taxon>
        <taxon>Spirochaetota</taxon>
        <taxon>Spirochaetia</taxon>
        <taxon>Leptospirales</taxon>
        <taxon>Leptospiraceae</taxon>
        <taxon>Leptospira</taxon>
    </lineage>
</organism>
<gene>
    <name evidence="1" type="ORF">LEP1GSC151_5828</name>
</gene>
<dbReference type="InterPro" id="IPR011004">
    <property type="entry name" value="Trimer_LpxA-like_sf"/>
</dbReference>